<feature type="domain" description="Cadherin" evidence="15">
    <location>
        <begin position="466"/>
        <end position="569"/>
    </location>
</feature>
<dbReference type="InterPro" id="IPR002126">
    <property type="entry name" value="Cadherin-like_dom"/>
</dbReference>
<evidence type="ECO:0000256" key="6">
    <source>
        <dbReference type="ARBA" id="ARBA00022837"/>
    </source>
</evidence>
<evidence type="ECO:0000313" key="16">
    <source>
        <dbReference type="EMBL" id="PVD20687.1"/>
    </source>
</evidence>
<evidence type="ECO:0000256" key="4">
    <source>
        <dbReference type="ARBA" id="ARBA00022729"/>
    </source>
</evidence>
<feature type="region of interest" description="Disordered" evidence="12">
    <location>
        <begin position="859"/>
        <end position="905"/>
    </location>
</feature>
<dbReference type="Gene3D" id="2.60.40.60">
    <property type="entry name" value="Cadherins"/>
    <property type="match status" value="7"/>
</dbReference>
<feature type="domain" description="Cadherin" evidence="15">
    <location>
        <begin position="689"/>
        <end position="793"/>
    </location>
</feature>
<keyword evidence="10" id="KW-0325">Glycoprotein</keyword>
<evidence type="ECO:0000256" key="2">
    <source>
        <dbReference type="ARBA" id="ARBA00022475"/>
    </source>
</evidence>
<evidence type="ECO:0000256" key="1">
    <source>
        <dbReference type="ARBA" id="ARBA00004251"/>
    </source>
</evidence>
<keyword evidence="6 11" id="KW-0106">Calcium</keyword>
<dbReference type="PROSITE" id="PS00232">
    <property type="entry name" value="CADHERIN_1"/>
    <property type="match status" value="3"/>
</dbReference>
<feature type="compositionally biased region" description="Low complexity" evidence="12">
    <location>
        <begin position="1102"/>
        <end position="1117"/>
    </location>
</feature>
<feature type="compositionally biased region" description="Polar residues" evidence="12">
    <location>
        <begin position="992"/>
        <end position="1024"/>
    </location>
</feature>
<dbReference type="FunFam" id="2.60.40.60:FF:000020">
    <property type="entry name" value="Dachsous cadherin-related 1b"/>
    <property type="match status" value="1"/>
</dbReference>
<feature type="domain" description="Cadherin" evidence="15">
    <location>
        <begin position="253"/>
        <end position="360"/>
    </location>
</feature>
<dbReference type="InterPro" id="IPR020894">
    <property type="entry name" value="Cadherin_CS"/>
</dbReference>
<evidence type="ECO:0000256" key="12">
    <source>
        <dbReference type="SAM" id="MobiDB-lite"/>
    </source>
</evidence>
<dbReference type="SUPFAM" id="SSF49313">
    <property type="entry name" value="Cadherin-like"/>
    <property type="match status" value="7"/>
</dbReference>
<feature type="domain" description="Cadherin" evidence="15">
    <location>
        <begin position="570"/>
        <end position="684"/>
    </location>
</feature>
<evidence type="ECO:0000256" key="7">
    <source>
        <dbReference type="ARBA" id="ARBA00022889"/>
    </source>
</evidence>
<organism evidence="16 17">
    <name type="scientific">Pomacea canaliculata</name>
    <name type="common">Golden apple snail</name>
    <dbReference type="NCBI Taxonomy" id="400727"/>
    <lineage>
        <taxon>Eukaryota</taxon>
        <taxon>Metazoa</taxon>
        <taxon>Spiralia</taxon>
        <taxon>Lophotrochozoa</taxon>
        <taxon>Mollusca</taxon>
        <taxon>Gastropoda</taxon>
        <taxon>Caenogastropoda</taxon>
        <taxon>Architaenioglossa</taxon>
        <taxon>Ampullarioidea</taxon>
        <taxon>Ampullariidae</taxon>
        <taxon>Pomacea</taxon>
    </lineage>
</organism>
<evidence type="ECO:0000256" key="11">
    <source>
        <dbReference type="PROSITE-ProRule" id="PRU00043"/>
    </source>
</evidence>
<keyword evidence="7" id="KW-0130">Cell adhesion</keyword>
<evidence type="ECO:0000256" key="14">
    <source>
        <dbReference type="SAM" id="SignalP"/>
    </source>
</evidence>
<evidence type="ECO:0000256" key="3">
    <source>
        <dbReference type="ARBA" id="ARBA00022692"/>
    </source>
</evidence>
<dbReference type="InterPro" id="IPR013164">
    <property type="entry name" value="Cadherin_N"/>
</dbReference>
<dbReference type="SMART" id="SM00112">
    <property type="entry name" value="CA"/>
    <property type="match status" value="7"/>
</dbReference>
<evidence type="ECO:0000256" key="5">
    <source>
        <dbReference type="ARBA" id="ARBA00022737"/>
    </source>
</evidence>
<evidence type="ECO:0000256" key="10">
    <source>
        <dbReference type="ARBA" id="ARBA00023180"/>
    </source>
</evidence>
<reference evidence="16 17" key="1">
    <citation type="submission" date="2018-04" db="EMBL/GenBank/DDBJ databases">
        <title>The genome of golden apple snail Pomacea canaliculata provides insight into stress tolerance and invasive adaptation.</title>
        <authorList>
            <person name="Liu C."/>
            <person name="Liu B."/>
            <person name="Ren Y."/>
            <person name="Zhang Y."/>
            <person name="Wang H."/>
            <person name="Li S."/>
            <person name="Jiang F."/>
            <person name="Yin L."/>
            <person name="Zhang G."/>
            <person name="Qian W."/>
            <person name="Fan W."/>
        </authorList>
    </citation>
    <scope>NUCLEOTIDE SEQUENCE [LARGE SCALE GENOMIC DNA]</scope>
    <source>
        <strain evidence="16">SZHN2017</strain>
        <tissue evidence="16">Muscle</tissue>
    </source>
</reference>
<dbReference type="PANTHER" id="PTHR24028:SF146">
    <property type="entry name" value="CADHERIN 96CB, ISOFORM D-RELATED"/>
    <property type="match status" value="1"/>
</dbReference>
<dbReference type="OrthoDB" id="6252479at2759"/>
<evidence type="ECO:0000259" key="15">
    <source>
        <dbReference type="PROSITE" id="PS50268"/>
    </source>
</evidence>
<feature type="compositionally biased region" description="Polar residues" evidence="12">
    <location>
        <begin position="890"/>
        <end position="899"/>
    </location>
</feature>
<dbReference type="PROSITE" id="PS50268">
    <property type="entry name" value="CADHERIN_2"/>
    <property type="match status" value="7"/>
</dbReference>
<dbReference type="FunFam" id="2.60.40.60:FF:000007">
    <property type="entry name" value="Protocadherin alpha 2"/>
    <property type="match status" value="1"/>
</dbReference>
<evidence type="ECO:0000256" key="13">
    <source>
        <dbReference type="SAM" id="Phobius"/>
    </source>
</evidence>
<evidence type="ECO:0000313" key="17">
    <source>
        <dbReference type="Proteomes" id="UP000245119"/>
    </source>
</evidence>
<dbReference type="AlphaFoldDB" id="A0A2T7NHN4"/>
<feature type="compositionally biased region" description="Polar residues" evidence="12">
    <location>
        <begin position="936"/>
        <end position="945"/>
    </location>
</feature>
<gene>
    <name evidence="16" type="ORF">C0Q70_18845</name>
</gene>
<feature type="domain" description="Cadherin" evidence="15">
    <location>
        <begin position="141"/>
        <end position="252"/>
    </location>
</feature>
<protein>
    <recommendedName>
        <fullName evidence="15">Cadherin domain-containing protein</fullName>
    </recommendedName>
</protein>
<dbReference type="PRINTS" id="PR00205">
    <property type="entry name" value="CADHERIN"/>
</dbReference>
<proteinExistence type="predicted"/>
<feature type="region of interest" description="Disordered" evidence="12">
    <location>
        <begin position="931"/>
        <end position="1025"/>
    </location>
</feature>
<keyword evidence="3 13" id="KW-0812">Transmembrane</keyword>
<sequence length="1145" mass="123677">MASTAARLLLVLVVMAASVLSLQGQEIRFKVKEEQPAGTLVGSLADNDWLQAAVSDDGRPSLRYTFLSTGLSHADFFTINVTSGDIRTARPLDREALCGLYSPACHMTLEVAAQSALTQFFRMATVVVEVEDVNDHAPQFPAERVRLDVLEDVLMNSSLALAAAEDQDMGVYGVQAYSLVGDSAGTVFVLNVAEAPDGRQKVSLLVKGPLDREKVSYYYLTVVARDGGRPPRSGTMTVEINVLDVNDNPPVFHPSRFNISVDENTPVNSVVLTFNTTDADRTANGQKMFRFSPLMQPEVTRYFHLNASSGQLRVIAPLSEIQGRSFQMTVECSDGGHPALVGEAVVEVHVADSGNTRPRAILTLLFEGFVSEYAQPGTVVAHVRVVDPDQGLQGLVRCSVISEAMELQALDVDQYKVIVIQALDREKQATHNVTVTCRDAGSPPLSTSLQFTVHVVDVNDNPPRFDSDVYYASIVENNEIGLQITRVAAHDPDVGDNAKIDYSVASSNGDAGVIIDNNGYIIATRSFDHERDHQVTFEVLATDNGNPKRRATATVILTVQDVNDVTPKFQQKGYEIRVMENSVVGMAVGKVTADDTDSGDNGRVTYALAWENPQESAFYSPLDNTIPIAVSSDGTLTLERKLDHEQTAQYRLLVLATDNGKPARTGSARVTLIVDDVNDNAPQIIVPDPTNISALALATDTKPGSTLLVVVARDIDHPGVSQLHFHLAKATPFVRINGENGVLTLSRALNFKDVGQHRVTVVVTDSGMPPRASNASFDLMVFAANASDGPPQRERMEHLLIVIILGCVTGVITVAVIVTIVVIRRADQQRRKYSERHDVKPVSEKAAVELDSALVVINTSPDTTMTKGHDGNQGSGKEAGFEDDSLPDKSVSTYYQQDGGQREEGPWNKALRLHHDLLKLHGLDAGFLLQPDDGTSDTSGESTACDSGRGGSEEDSHSNGRASPPPPSDLRVPPGSKVPRHSTFHPAGVSRTLRSNPPLSRHNIYSNQPSALASSGHSSWTDNGNPVKKVSFHDDVTRGQASSPFRGHVDRWQSPVLIGGVTVDSVPPPPPSQFHPLSGGHHIYGNQKGRHYGNLSPRSDLDTSVDTADDSASTTTSGSYCVELEPLPPKVRMPRAGNDHQAVMR</sequence>
<keyword evidence="2" id="KW-1003">Cell membrane</keyword>
<keyword evidence="4 14" id="KW-0732">Signal</keyword>
<dbReference type="Pfam" id="PF08266">
    <property type="entry name" value="Cadherin_2"/>
    <property type="match status" value="1"/>
</dbReference>
<name>A0A2T7NHN4_POMCA</name>
<dbReference type="PANTHER" id="PTHR24028">
    <property type="entry name" value="CADHERIN-87A"/>
    <property type="match status" value="1"/>
</dbReference>
<feature type="transmembrane region" description="Helical" evidence="13">
    <location>
        <begin position="799"/>
        <end position="823"/>
    </location>
</feature>
<dbReference type="Pfam" id="PF00028">
    <property type="entry name" value="Cadherin"/>
    <property type="match status" value="5"/>
</dbReference>
<feature type="domain" description="Cadherin" evidence="15">
    <location>
        <begin position="362"/>
        <end position="465"/>
    </location>
</feature>
<feature type="domain" description="Cadherin" evidence="15">
    <location>
        <begin position="23"/>
        <end position="140"/>
    </location>
</feature>
<comment type="caution">
    <text evidence="16">The sequence shown here is derived from an EMBL/GenBank/DDBJ whole genome shotgun (WGS) entry which is preliminary data.</text>
</comment>
<dbReference type="CDD" id="cd11304">
    <property type="entry name" value="Cadherin_repeat"/>
    <property type="match status" value="6"/>
</dbReference>
<dbReference type="InterPro" id="IPR015919">
    <property type="entry name" value="Cadherin-like_sf"/>
</dbReference>
<keyword evidence="9 13" id="KW-0472">Membrane</keyword>
<dbReference type="FunFam" id="2.60.40.60:FF:000092">
    <property type="entry name" value="Protocadherin 8"/>
    <property type="match status" value="1"/>
</dbReference>
<feature type="chain" id="PRO_5015593382" description="Cadherin domain-containing protein" evidence="14">
    <location>
        <begin position="25"/>
        <end position="1145"/>
    </location>
</feature>
<dbReference type="InterPro" id="IPR050174">
    <property type="entry name" value="Protocadherin/Cadherin-CA"/>
</dbReference>
<keyword evidence="17" id="KW-1185">Reference proteome</keyword>
<dbReference type="Proteomes" id="UP000245119">
    <property type="component" value="Linkage Group LG12"/>
</dbReference>
<accession>A0A2T7NHN4</accession>
<dbReference type="GO" id="GO:0005509">
    <property type="term" value="F:calcium ion binding"/>
    <property type="evidence" value="ECO:0007669"/>
    <property type="project" value="UniProtKB-UniRule"/>
</dbReference>
<feature type="signal peptide" evidence="14">
    <location>
        <begin position="1"/>
        <end position="24"/>
    </location>
</feature>
<comment type="subcellular location">
    <subcellularLocation>
        <location evidence="1">Cell membrane</location>
        <topology evidence="1">Single-pass type I membrane protein</topology>
    </subcellularLocation>
</comment>
<dbReference type="GO" id="GO:0005886">
    <property type="term" value="C:plasma membrane"/>
    <property type="evidence" value="ECO:0007669"/>
    <property type="project" value="UniProtKB-SubCell"/>
</dbReference>
<keyword evidence="8 13" id="KW-1133">Transmembrane helix</keyword>
<feature type="region of interest" description="Disordered" evidence="12">
    <location>
        <begin position="1091"/>
        <end position="1120"/>
    </location>
</feature>
<evidence type="ECO:0000256" key="9">
    <source>
        <dbReference type="ARBA" id="ARBA00023136"/>
    </source>
</evidence>
<keyword evidence="5" id="KW-0677">Repeat</keyword>
<dbReference type="EMBL" id="PZQS01000012">
    <property type="protein sequence ID" value="PVD20687.1"/>
    <property type="molecule type" value="Genomic_DNA"/>
</dbReference>
<dbReference type="GO" id="GO:0007156">
    <property type="term" value="P:homophilic cell adhesion via plasma membrane adhesion molecules"/>
    <property type="evidence" value="ECO:0007669"/>
    <property type="project" value="InterPro"/>
</dbReference>
<evidence type="ECO:0000256" key="8">
    <source>
        <dbReference type="ARBA" id="ARBA00022989"/>
    </source>
</evidence>
<dbReference type="FunFam" id="2.60.40.60:FF:000033">
    <property type="entry name" value="FAT atypical cadherin 1"/>
    <property type="match status" value="1"/>
</dbReference>